<sequence>MAHCVLAPTPIQFQFHSRRIGFLRCFSESALKSPLLSPIHPRFTPRIFCNYDDSNRNSQTQSSSLQLYRDIERLVTDTVRQSQGAWGSSSDWSQVEGAWILKPKGSKPKSVVHFIGGIFVGAAPQLTYRLFLERLSEKGVLVIATPYASGFDYFFIADEVQFKFDRCLRFLQETVHDLPTFGIGHSLGSVIHLLIGSRYGLQRSGNVLMAFNNKEASVAIPLFSPVLVPMAQSIGPFLSQIASTPTIRMGGEIYFSIHFGPDYDWEN</sequence>
<dbReference type="Pfam" id="PF07082">
    <property type="entry name" value="DUF1350"/>
    <property type="match status" value="1"/>
</dbReference>
<organism evidence="1 2">
    <name type="scientific">Gossypium barbadense</name>
    <name type="common">Sea Island cotton</name>
    <name type="synonym">Hibiscus barbadensis</name>
    <dbReference type="NCBI Taxonomy" id="3634"/>
    <lineage>
        <taxon>Eukaryota</taxon>
        <taxon>Viridiplantae</taxon>
        <taxon>Streptophyta</taxon>
        <taxon>Embryophyta</taxon>
        <taxon>Tracheophyta</taxon>
        <taxon>Spermatophyta</taxon>
        <taxon>Magnoliopsida</taxon>
        <taxon>eudicotyledons</taxon>
        <taxon>Gunneridae</taxon>
        <taxon>Pentapetalae</taxon>
        <taxon>rosids</taxon>
        <taxon>malvids</taxon>
        <taxon>Malvales</taxon>
        <taxon>Malvaceae</taxon>
        <taxon>Malvoideae</taxon>
        <taxon>Gossypium</taxon>
    </lineage>
</organism>
<dbReference type="InterPro" id="IPR010765">
    <property type="entry name" value="DUF1350"/>
</dbReference>
<name>A0A2P5XJ91_GOSBA</name>
<proteinExistence type="predicted"/>
<reference evidence="1 2" key="1">
    <citation type="submission" date="2015-01" db="EMBL/GenBank/DDBJ databases">
        <title>Genome of allotetraploid Gossypium barbadense reveals genomic plasticity and fiber elongation in cotton evolution.</title>
        <authorList>
            <person name="Chen X."/>
            <person name="Liu X."/>
            <person name="Zhao B."/>
            <person name="Zheng H."/>
            <person name="Hu Y."/>
            <person name="Lu G."/>
            <person name="Yang C."/>
            <person name="Chen J."/>
            <person name="Shan C."/>
            <person name="Zhang L."/>
            <person name="Zhou Y."/>
            <person name="Wang L."/>
            <person name="Guo W."/>
            <person name="Bai Y."/>
            <person name="Ruan J."/>
            <person name="Shangguan X."/>
            <person name="Mao Y."/>
            <person name="Jiang J."/>
            <person name="Zhu Y."/>
            <person name="Lei J."/>
            <person name="Kang H."/>
            <person name="Chen S."/>
            <person name="He X."/>
            <person name="Wang R."/>
            <person name="Wang Y."/>
            <person name="Chen J."/>
            <person name="Wang L."/>
            <person name="Yu S."/>
            <person name="Wang B."/>
            <person name="Wei J."/>
            <person name="Song S."/>
            <person name="Lu X."/>
            <person name="Gao Z."/>
            <person name="Gu W."/>
            <person name="Deng X."/>
            <person name="Ma D."/>
            <person name="Wang S."/>
            <person name="Liang W."/>
            <person name="Fang L."/>
            <person name="Cai C."/>
            <person name="Zhu X."/>
            <person name="Zhou B."/>
            <person name="Zhang Y."/>
            <person name="Chen Z."/>
            <person name="Xu S."/>
            <person name="Zhu R."/>
            <person name="Wang S."/>
            <person name="Zhang T."/>
            <person name="Zhao G."/>
        </authorList>
    </citation>
    <scope>NUCLEOTIDE SEQUENCE [LARGE SCALE GENOMIC DNA]</scope>
    <source>
        <strain evidence="2">cv. Xinhai21</strain>
        <tissue evidence="1">Leaf</tissue>
    </source>
</reference>
<dbReference type="OrthoDB" id="4892at2759"/>
<dbReference type="AlphaFoldDB" id="A0A2P5XJ91"/>
<evidence type="ECO:0000313" key="1">
    <source>
        <dbReference type="EMBL" id="PPS03417.1"/>
    </source>
</evidence>
<dbReference type="PANTHER" id="PTHR34127:SF1">
    <property type="entry name" value="OS04G0405600 PROTEIN"/>
    <property type="match status" value="1"/>
</dbReference>
<dbReference type="PANTHER" id="PTHR34127">
    <property type="entry name" value="OS04G0405600 PROTEIN"/>
    <property type="match status" value="1"/>
</dbReference>
<dbReference type="EMBL" id="KZ664753">
    <property type="protein sequence ID" value="PPS03417.1"/>
    <property type="molecule type" value="Genomic_DNA"/>
</dbReference>
<dbReference type="Proteomes" id="UP000239757">
    <property type="component" value="Unassembled WGS sequence"/>
</dbReference>
<gene>
    <name evidence="1" type="ORF">GOBAR_AA17247</name>
</gene>
<protein>
    <submittedName>
        <fullName evidence="1">Uncharacterized protein</fullName>
    </submittedName>
</protein>
<dbReference type="SUPFAM" id="SSF53474">
    <property type="entry name" value="alpha/beta-Hydrolases"/>
    <property type="match status" value="1"/>
</dbReference>
<dbReference type="InterPro" id="IPR029058">
    <property type="entry name" value="AB_hydrolase_fold"/>
</dbReference>
<accession>A0A2P5XJ91</accession>
<evidence type="ECO:0000313" key="2">
    <source>
        <dbReference type="Proteomes" id="UP000239757"/>
    </source>
</evidence>